<keyword evidence="4" id="KW-0812">Transmembrane</keyword>
<proteinExistence type="inferred from homology"/>
<dbReference type="VEuPathDB" id="VectorBase:GAUT043891"/>
<dbReference type="GO" id="GO:0005524">
    <property type="term" value="F:ATP binding"/>
    <property type="evidence" value="ECO:0007669"/>
    <property type="project" value="InterPro"/>
</dbReference>
<keyword evidence="9" id="KW-1185">Reference proteome</keyword>
<evidence type="ECO:0000313" key="9">
    <source>
        <dbReference type="Proteomes" id="UP000078200"/>
    </source>
</evidence>
<keyword evidence="5" id="KW-1133">Transmembrane helix</keyword>
<accession>A0A1A9VQ07</accession>
<protein>
    <recommendedName>
        <fullName evidence="7">ABC transporter domain-containing protein</fullName>
    </recommendedName>
</protein>
<dbReference type="PANTHER" id="PTHR48041">
    <property type="entry name" value="ABC TRANSPORTER G FAMILY MEMBER 28"/>
    <property type="match status" value="1"/>
</dbReference>
<dbReference type="SUPFAM" id="SSF52540">
    <property type="entry name" value="P-loop containing nucleoside triphosphate hydrolases"/>
    <property type="match status" value="1"/>
</dbReference>
<dbReference type="InterPro" id="IPR003439">
    <property type="entry name" value="ABC_transporter-like_ATP-bd"/>
</dbReference>
<dbReference type="InterPro" id="IPR050352">
    <property type="entry name" value="ABCG_transporters"/>
</dbReference>
<feature type="domain" description="ABC transporter" evidence="7">
    <location>
        <begin position="26"/>
        <end position="59"/>
    </location>
</feature>
<dbReference type="InterPro" id="IPR027417">
    <property type="entry name" value="P-loop_NTPase"/>
</dbReference>
<dbReference type="GO" id="GO:0016887">
    <property type="term" value="F:ATP hydrolysis activity"/>
    <property type="evidence" value="ECO:0007669"/>
    <property type="project" value="InterPro"/>
</dbReference>
<dbReference type="Gene3D" id="3.40.50.300">
    <property type="entry name" value="P-loop containing nucleotide triphosphate hydrolases"/>
    <property type="match status" value="1"/>
</dbReference>
<dbReference type="PANTHER" id="PTHR48041:SF78">
    <property type="entry name" value="ABC TRANSPORTER EXPRESSED IN TRACHEA, ISOFORM A"/>
    <property type="match status" value="1"/>
</dbReference>
<dbReference type="GO" id="GO:0042626">
    <property type="term" value="F:ATPase-coupled transmembrane transporter activity"/>
    <property type="evidence" value="ECO:0007669"/>
    <property type="project" value="TreeGrafter"/>
</dbReference>
<dbReference type="Proteomes" id="UP000078200">
    <property type="component" value="Unassembled WGS sequence"/>
</dbReference>
<sequence length="105" mass="11779">MFALIVLFYVSTEYFNTNRRGFKAILKSVSGKFRNAELTAIMGPSGAGKSTLVSILAGYKLGTQIRRRKLICPRSAKFRCECFDVQCYACFDQLLTTDVNETMDA</sequence>
<evidence type="ECO:0000313" key="8">
    <source>
        <dbReference type="EnsemblMetazoa" id="GAUT043891-PA"/>
    </source>
</evidence>
<dbReference type="STRING" id="7395.A0A1A9VQ07"/>
<evidence type="ECO:0000259" key="7">
    <source>
        <dbReference type="Pfam" id="PF00005"/>
    </source>
</evidence>
<dbReference type="AlphaFoldDB" id="A0A1A9VQ07"/>
<comment type="similarity">
    <text evidence="2">Belongs to the ABC transporter superfamily. ABCG family. Eye pigment precursor importer (TC 3.A.1.204) subfamily.</text>
</comment>
<name>A0A1A9VQ07_GLOAU</name>
<evidence type="ECO:0000256" key="3">
    <source>
        <dbReference type="ARBA" id="ARBA00022448"/>
    </source>
</evidence>
<reference evidence="8" key="1">
    <citation type="submission" date="2020-05" db="UniProtKB">
        <authorList>
            <consortium name="EnsemblMetazoa"/>
        </authorList>
    </citation>
    <scope>IDENTIFICATION</scope>
    <source>
        <strain evidence="8">TTRI</strain>
    </source>
</reference>
<keyword evidence="6" id="KW-0472">Membrane</keyword>
<dbReference type="GO" id="GO:0005886">
    <property type="term" value="C:plasma membrane"/>
    <property type="evidence" value="ECO:0007669"/>
    <property type="project" value="TreeGrafter"/>
</dbReference>
<evidence type="ECO:0000256" key="6">
    <source>
        <dbReference type="ARBA" id="ARBA00023136"/>
    </source>
</evidence>
<evidence type="ECO:0000256" key="1">
    <source>
        <dbReference type="ARBA" id="ARBA00004141"/>
    </source>
</evidence>
<dbReference type="Pfam" id="PF00005">
    <property type="entry name" value="ABC_tran"/>
    <property type="match status" value="1"/>
</dbReference>
<dbReference type="EnsemblMetazoa" id="GAUT043891-RA">
    <property type="protein sequence ID" value="GAUT043891-PA"/>
    <property type="gene ID" value="GAUT043891"/>
</dbReference>
<evidence type="ECO:0000256" key="5">
    <source>
        <dbReference type="ARBA" id="ARBA00022989"/>
    </source>
</evidence>
<organism evidence="8 9">
    <name type="scientific">Glossina austeni</name>
    <name type="common">Savannah tsetse fly</name>
    <dbReference type="NCBI Taxonomy" id="7395"/>
    <lineage>
        <taxon>Eukaryota</taxon>
        <taxon>Metazoa</taxon>
        <taxon>Ecdysozoa</taxon>
        <taxon>Arthropoda</taxon>
        <taxon>Hexapoda</taxon>
        <taxon>Insecta</taxon>
        <taxon>Pterygota</taxon>
        <taxon>Neoptera</taxon>
        <taxon>Endopterygota</taxon>
        <taxon>Diptera</taxon>
        <taxon>Brachycera</taxon>
        <taxon>Muscomorpha</taxon>
        <taxon>Hippoboscoidea</taxon>
        <taxon>Glossinidae</taxon>
        <taxon>Glossina</taxon>
    </lineage>
</organism>
<evidence type="ECO:0000256" key="4">
    <source>
        <dbReference type="ARBA" id="ARBA00022692"/>
    </source>
</evidence>
<comment type="subcellular location">
    <subcellularLocation>
        <location evidence="1">Membrane</location>
        <topology evidence="1">Multi-pass membrane protein</topology>
    </subcellularLocation>
</comment>
<keyword evidence="3" id="KW-0813">Transport</keyword>
<evidence type="ECO:0000256" key="2">
    <source>
        <dbReference type="ARBA" id="ARBA00005814"/>
    </source>
</evidence>